<reference evidence="1 2" key="1">
    <citation type="submission" date="2023-09" db="EMBL/GenBank/DDBJ databases">
        <title>The genome sequence of Streptomyces anthocyanicus.</title>
        <authorList>
            <person name="Mo P."/>
        </authorList>
    </citation>
    <scope>NUCLEOTIDE SEQUENCE [LARGE SCALE GENOMIC DNA]</scope>
    <source>
        <strain evidence="1 2">JCM 4387</strain>
    </source>
</reference>
<name>A0ABY9UN04_STRVL</name>
<keyword evidence="2" id="KW-1185">Reference proteome</keyword>
<proteinExistence type="predicted"/>
<dbReference type="EMBL" id="CP134213">
    <property type="protein sequence ID" value="WND23591.1"/>
    <property type="molecule type" value="Genomic_DNA"/>
</dbReference>
<sequence>MQPREGHIVEIDDYVPLTVQWPGYARLQQAPRSVVLDVKASLVEIKTDHDSGEVVELILVHVVRPEDSDNPLAAPGVIESGVPLMSYVESSQDSSAGGICLYADGLRVRFGQEPASRAVGDAGAVFGLSDIGHLVEFDARLGLDSMAQLRAACGLA</sequence>
<evidence type="ECO:0000313" key="2">
    <source>
        <dbReference type="Proteomes" id="UP001249394"/>
    </source>
</evidence>
<protein>
    <submittedName>
        <fullName evidence="1">Uncharacterized protein</fullName>
    </submittedName>
</protein>
<organism evidence="1 2">
    <name type="scientific">Streptomyces violaceus</name>
    <name type="common">Streptomyces venezuelae</name>
    <dbReference type="NCBI Taxonomy" id="1936"/>
    <lineage>
        <taxon>Bacteria</taxon>
        <taxon>Bacillati</taxon>
        <taxon>Actinomycetota</taxon>
        <taxon>Actinomycetes</taxon>
        <taxon>Kitasatosporales</taxon>
        <taxon>Streptomycetaceae</taxon>
        <taxon>Streptomyces</taxon>
    </lineage>
</organism>
<evidence type="ECO:0000313" key="1">
    <source>
        <dbReference type="EMBL" id="WND23591.1"/>
    </source>
</evidence>
<gene>
    <name evidence="1" type="ORF">RI060_42510</name>
</gene>
<dbReference type="Proteomes" id="UP001249394">
    <property type="component" value="Chromosome"/>
</dbReference>
<accession>A0ABY9UN04</accession>